<dbReference type="EMBL" id="JBFOLJ010000003">
    <property type="protein sequence ID" value="KAL2550496.1"/>
    <property type="molecule type" value="Genomic_DNA"/>
</dbReference>
<evidence type="ECO:0000313" key="3">
    <source>
        <dbReference type="Proteomes" id="UP001604277"/>
    </source>
</evidence>
<sequence length="160" mass="18231">MKKTEISKSTRTEKKKTMVSVPEENKPVEEQINVTSSLYVPGVQNVTDDIQPADRHDVSDMQNEPVANKEHNPIEDEKQIIQMVDLGHKLDLINERGTTLVNSSKKRKMVSQLKDSATGVVSELKSPYDDDELEHDIVFNEEDLRKIDESAVTIRYSDQH</sequence>
<feature type="region of interest" description="Disordered" evidence="1">
    <location>
        <begin position="1"/>
        <end position="28"/>
    </location>
</feature>
<gene>
    <name evidence="2" type="ORF">Fot_12026</name>
</gene>
<dbReference type="AlphaFoldDB" id="A0ABD1WLC9"/>
<comment type="caution">
    <text evidence="2">The sequence shown here is derived from an EMBL/GenBank/DDBJ whole genome shotgun (WGS) entry which is preliminary data.</text>
</comment>
<protein>
    <submittedName>
        <fullName evidence="2">Uncharacterized protein</fullName>
    </submittedName>
</protein>
<proteinExistence type="predicted"/>
<feature type="compositionally biased region" description="Basic and acidic residues" evidence="1">
    <location>
        <begin position="1"/>
        <end position="16"/>
    </location>
</feature>
<name>A0ABD1WLC9_9LAMI</name>
<evidence type="ECO:0000313" key="2">
    <source>
        <dbReference type="EMBL" id="KAL2550496.1"/>
    </source>
</evidence>
<organism evidence="2 3">
    <name type="scientific">Forsythia ovata</name>
    <dbReference type="NCBI Taxonomy" id="205694"/>
    <lineage>
        <taxon>Eukaryota</taxon>
        <taxon>Viridiplantae</taxon>
        <taxon>Streptophyta</taxon>
        <taxon>Embryophyta</taxon>
        <taxon>Tracheophyta</taxon>
        <taxon>Spermatophyta</taxon>
        <taxon>Magnoliopsida</taxon>
        <taxon>eudicotyledons</taxon>
        <taxon>Gunneridae</taxon>
        <taxon>Pentapetalae</taxon>
        <taxon>asterids</taxon>
        <taxon>lamiids</taxon>
        <taxon>Lamiales</taxon>
        <taxon>Oleaceae</taxon>
        <taxon>Forsythieae</taxon>
        <taxon>Forsythia</taxon>
    </lineage>
</organism>
<reference evidence="3" key="1">
    <citation type="submission" date="2024-07" db="EMBL/GenBank/DDBJ databases">
        <title>Two chromosome-level genome assemblies of Korean endemic species Abeliophyllum distichum and Forsythia ovata (Oleaceae).</title>
        <authorList>
            <person name="Jang H."/>
        </authorList>
    </citation>
    <scope>NUCLEOTIDE SEQUENCE [LARGE SCALE GENOMIC DNA]</scope>
</reference>
<accession>A0ABD1WLC9</accession>
<evidence type="ECO:0000256" key="1">
    <source>
        <dbReference type="SAM" id="MobiDB-lite"/>
    </source>
</evidence>
<dbReference type="Proteomes" id="UP001604277">
    <property type="component" value="Unassembled WGS sequence"/>
</dbReference>
<keyword evidence="3" id="KW-1185">Reference proteome</keyword>